<dbReference type="Proteomes" id="UP000694545">
    <property type="component" value="Unplaced"/>
</dbReference>
<keyword evidence="9 11" id="KW-0234">DNA repair</keyword>
<dbReference type="RefSeq" id="XP_044303755.1">
    <property type="nucleotide sequence ID" value="XM_044447820.1"/>
</dbReference>
<comment type="subcellular location">
    <subcellularLocation>
        <location evidence="11">Nucleus</location>
    </subcellularLocation>
</comment>
<dbReference type="SUPFAM" id="SSF82771">
    <property type="entry name" value="GIY-YIG endonuclease"/>
    <property type="match status" value="1"/>
</dbReference>
<dbReference type="OMA" id="HNRGCDF"/>
<dbReference type="Gene3D" id="3.40.1440.10">
    <property type="entry name" value="GIY-YIG endonuclease"/>
    <property type="match status" value="1"/>
</dbReference>
<proteinExistence type="inferred from homology"/>
<gene>
    <name evidence="13" type="primary">SLX1A</name>
</gene>
<evidence type="ECO:0000256" key="6">
    <source>
        <dbReference type="ARBA" id="ARBA00022801"/>
    </source>
</evidence>
<keyword evidence="4 11" id="KW-0227">DNA damage</keyword>
<dbReference type="PANTHER" id="PTHR20208">
    <property type="entry name" value="STRUCTURE-SPECIFIC ENDONUCLEASE SUBUNIT SLX1"/>
    <property type="match status" value="1"/>
</dbReference>
<evidence type="ECO:0000256" key="1">
    <source>
        <dbReference type="ARBA" id="ARBA00022722"/>
    </source>
</evidence>
<dbReference type="FunFam" id="3.30.40.10:FF:000392">
    <property type="entry name" value="Structure-specific endonuclease subunit SLX1"/>
    <property type="match status" value="1"/>
</dbReference>
<dbReference type="AlphaFoldDB" id="A0A8D2KUQ7"/>
<evidence type="ECO:0000256" key="2">
    <source>
        <dbReference type="ARBA" id="ARBA00022723"/>
    </source>
</evidence>
<dbReference type="PROSITE" id="PS50164">
    <property type="entry name" value="GIY_YIG"/>
    <property type="match status" value="1"/>
</dbReference>
<keyword evidence="3 11" id="KW-0255">Endonuclease</keyword>
<dbReference type="RefSeq" id="XP_044303752.1">
    <property type="nucleotide sequence ID" value="XM_044447817.1"/>
</dbReference>
<dbReference type="FunFam" id="3.40.1440.10:FF:000003">
    <property type="entry name" value="Structure-specific endonuclease subunit SLX1"/>
    <property type="match status" value="1"/>
</dbReference>
<dbReference type="GO" id="GO:0017108">
    <property type="term" value="F:5'-flap endonuclease activity"/>
    <property type="evidence" value="ECO:0007669"/>
    <property type="project" value="InterPro"/>
</dbReference>
<dbReference type="InterPro" id="IPR013083">
    <property type="entry name" value="Znf_RING/FYVE/PHD"/>
</dbReference>
<dbReference type="OrthoDB" id="24645at2759"/>
<evidence type="ECO:0000256" key="4">
    <source>
        <dbReference type="ARBA" id="ARBA00022763"/>
    </source>
</evidence>
<evidence type="ECO:0000256" key="7">
    <source>
        <dbReference type="ARBA" id="ARBA00022833"/>
    </source>
</evidence>
<dbReference type="InterPro" id="IPR000305">
    <property type="entry name" value="GIY-YIG_endonuc"/>
</dbReference>
<evidence type="ECO:0000313" key="13">
    <source>
        <dbReference type="Ensembl" id="ENSVKKP00000008628.1"/>
    </source>
</evidence>
<keyword evidence="2" id="KW-0479">Metal-binding</keyword>
<comment type="similarity">
    <text evidence="11">Belongs to the SLX1 family.</text>
</comment>
<keyword evidence="6 11" id="KW-0378">Hydrolase</keyword>
<reference evidence="13" key="2">
    <citation type="submission" date="2025-09" db="UniProtKB">
        <authorList>
            <consortium name="Ensembl"/>
        </authorList>
    </citation>
    <scope>IDENTIFICATION</scope>
</reference>
<dbReference type="RefSeq" id="XP_044303753.1">
    <property type="nucleotide sequence ID" value="XM_044447818.1"/>
</dbReference>
<dbReference type="InterPro" id="IPR027520">
    <property type="entry name" value="Slx1"/>
</dbReference>
<comment type="caution">
    <text evidence="11">Lacks conserved residue(s) required for the propagation of feature annotation.</text>
</comment>
<organism evidence="13 14">
    <name type="scientific">Varanus komodoensis</name>
    <name type="common">Komodo dragon</name>
    <dbReference type="NCBI Taxonomy" id="61221"/>
    <lineage>
        <taxon>Eukaryota</taxon>
        <taxon>Metazoa</taxon>
        <taxon>Chordata</taxon>
        <taxon>Craniata</taxon>
        <taxon>Vertebrata</taxon>
        <taxon>Euteleostomi</taxon>
        <taxon>Lepidosauria</taxon>
        <taxon>Squamata</taxon>
        <taxon>Bifurcata</taxon>
        <taxon>Unidentata</taxon>
        <taxon>Episquamata</taxon>
        <taxon>Toxicofera</taxon>
        <taxon>Anguimorpha</taxon>
        <taxon>Paleoanguimorpha</taxon>
        <taxon>Varanoidea</taxon>
        <taxon>Varanidae</taxon>
        <taxon>Varanus</taxon>
    </lineage>
</organism>
<dbReference type="PANTHER" id="PTHR20208:SF10">
    <property type="entry name" value="STRUCTURE-SPECIFIC ENDONUCLEASE SUBUNIT SLX1"/>
    <property type="match status" value="1"/>
</dbReference>
<evidence type="ECO:0000256" key="10">
    <source>
        <dbReference type="ARBA" id="ARBA00023242"/>
    </source>
</evidence>
<keyword evidence="7" id="KW-0862">Zinc</keyword>
<evidence type="ECO:0000313" key="14">
    <source>
        <dbReference type="Proteomes" id="UP000694545"/>
    </source>
</evidence>
<dbReference type="GO" id="GO:0090656">
    <property type="term" value="P:t-circle formation"/>
    <property type="evidence" value="ECO:0007669"/>
    <property type="project" value="UniProtKB-ARBA"/>
</dbReference>
<keyword evidence="1 11" id="KW-0540">Nuclease</keyword>
<evidence type="ECO:0000256" key="11">
    <source>
        <dbReference type="HAMAP-Rule" id="MF_03100"/>
    </source>
</evidence>
<dbReference type="HAMAP" id="MF_03100">
    <property type="entry name" value="Endonuc_su_Slx1"/>
    <property type="match status" value="1"/>
</dbReference>
<comment type="cofactor">
    <cofactor evidence="11">
        <name>a divalent metal cation</name>
        <dbReference type="ChEBI" id="CHEBI:60240"/>
    </cofactor>
</comment>
<evidence type="ECO:0000256" key="9">
    <source>
        <dbReference type="ARBA" id="ARBA00023204"/>
    </source>
</evidence>
<keyword evidence="8 11" id="KW-0233">DNA recombination</keyword>
<dbReference type="Pfam" id="PF21202">
    <property type="entry name" value="SLX1_C"/>
    <property type="match status" value="1"/>
</dbReference>
<comment type="function">
    <text evidence="11">Catalytic subunit of the SLX1-SLX4 structure-specific endonuclease that resolves DNA secondary structures generated during DNA repair and recombination. Has endonuclease activity towards branched DNA substrates, introducing single-strand cuts in duplex DNA close to junctions with ss-DNA.</text>
</comment>
<dbReference type="GO" id="GO:0008270">
    <property type="term" value="F:zinc ion binding"/>
    <property type="evidence" value="ECO:0007669"/>
    <property type="project" value="UniProtKB-KW"/>
</dbReference>
<protein>
    <recommendedName>
        <fullName evidence="12">GIY-YIG domain-containing protein</fullName>
    </recommendedName>
</protein>
<evidence type="ECO:0000256" key="5">
    <source>
        <dbReference type="ARBA" id="ARBA00022771"/>
    </source>
</evidence>
<dbReference type="InterPro" id="IPR050381">
    <property type="entry name" value="SLX1_endonuclease"/>
</dbReference>
<dbReference type="GO" id="GO:0032204">
    <property type="term" value="P:regulation of telomere maintenance"/>
    <property type="evidence" value="ECO:0007669"/>
    <property type="project" value="UniProtKB-ARBA"/>
</dbReference>
<dbReference type="GO" id="GO:0000724">
    <property type="term" value="P:double-strand break repair via homologous recombination"/>
    <property type="evidence" value="ECO:0007669"/>
    <property type="project" value="TreeGrafter"/>
</dbReference>
<dbReference type="Ensembl" id="ENSVKKT00000008848.1">
    <property type="protein sequence ID" value="ENSVKKP00000008628.1"/>
    <property type="gene ID" value="ENSVKKG00000006136.1"/>
</dbReference>
<name>A0A8D2KUQ7_VARKO</name>
<reference evidence="13" key="1">
    <citation type="submission" date="2025-08" db="UniProtKB">
        <authorList>
            <consortium name="Ensembl"/>
        </authorList>
    </citation>
    <scope>IDENTIFICATION</scope>
</reference>
<dbReference type="GO" id="GO:0033557">
    <property type="term" value="C:Slx1-Slx4 complex"/>
    <property type="evidence" value="ECO:0007669"/>
    <property type="project" value="UniProtKB-UniRule"/>
</dbReference>
<keyword evidence="14" id="KW-1185">Reference proteome</keyword>
<feature type="domain" description="GIY-YIG" evidence="12">
    <location>
        <begin position="7"/>
        <end position="92"/>
    </location>
</feature>
<dbReference type="Gene3D" id="3.30.40.10">
    <property type="entry name" value="Zinc/RING finger domain, C3HC4 (zinc finger)"/>
    <property type="match status" value="1"/>
</dbReference>
<accession>A0A8D2KUQ7</accession>
<dbReference type="RefSeq" id="XP_044303756.1">
    <property type="nucleotide sequence ID" value="XM_044447821.1"/>
</dbReference>
<dbReference type="CDD" id="cd10455">
    <property type="entry name" value="GIY-YIG_SLX1"/>
    <property type="match status" value="1"/>
</dbReference>
<dbReference type="GeneID" id="123032139"/>
<evidence type="ECO:0000256" key="3">
    <source>
        <dbReference type="ARBA" id="ARBA00022759"/>
    </source>
</evidence>
<dbReference type="Pfam" id="PF01541">
    <property type="entry name" value="GIY-YIG"/>
    <property type="match status" value="1"/>
</dbReference>
<keyword evidence="5" id="KW-0863">Zinc-finger</keyword>
<dbReference type="InterPro" id="IPR048749">
    <property type="entry name" value="SLX1_C"/>
</dbReference>
<sequence>MVVEVRGFFGVYLLYCTNPRYQGRVYVGFTVNPERRIDQHNAGKRHGGAWKTSGRGPWEMVLIVHGFPSDVAALRFEWAWQHPHSSRRLTHVTRRTSRERQFDFHLRVLAHMLRAAPWCRLPLTIRWLKQEYCRDFPAGLEPPLHMPVAFGQVRAVKEAKGVKPALSEKQVATSQHCCICLKTFQDGDDDTPLHCFHPGCAMAAHIICLSQVFLEKEPHQLLPIEGQCPGCKNIVLWGDLIRHHKGCYGNLEPVLTSSQEHWANELQQ</sequence>
<evidence type="ECO:0000259" key="12">
    <source>
        <dbReference type="PROSITE" id="PS50164"/>
    </source>
</evidence>
<evidence type="ECO:0000256" key="8">
    <source>
        <dbReference type="ARBA" id="ARBA00023172"/>
    </source>
</evidence>
<keyword evidence="10 11" id="KW-0539">Nucleus</keyword>
<comment type="subunit">
    <text evidence="11">Forms a heterodimer with SLX4.</text>
</comment>
<dbReference type="GO" id="GO:0008821">
    <property type="term" value="F:crossover junction DNA endonuclease activity"/>
    <property type="evidence" value="ECO:0007669"/>
    <property type="project" value="TreeGrafter"/>
</dbReference>
<dbReference type="InterPro" id="IPR035901">
    <property type="entry name" value="GIY-YIG_endonuc_sf"/>
</dbReference>